<proteinExistence type="inferred from homology"/>
<gene>
    <name evidence="7" type="ORF">BU16DRAFT_575696</name>
</gene>
<keyword evidence="3 6" id="KW-0067">ATP-binding</keyword>
<comment type="similarity">
    <text evidence="1">Belongs to the 5-formyltetrahydrofolate cyclo-ligase family.</text>
</comment>
<dbReference type="EC" id="6.3.3.2" evidence="5"/>
<reference evidence="7" key="1">
    <citation type="journal article" date="2020" name="Stud. Mycol.">
        <title>101 Dothideomycetes genomes: a test case for predicting lifestyles and emergence of pathogens.</title>
        <authorList>
            <person name="Haridas S."/>
            <person name="Albert R."/>
            <person name="Binder M."/>
            <person name="Bloem J."/>
            <person name="Labutti K."/>
            <person name="Salamov A."/>
            <person name="Andreopoulos B."/>
            <person name="Baker S."/>
            <person name="Barry K."/>
            <person name="Bills G."/>
            <person name="Bluhm B."/>
            <person name="Cannon C."/>
            <person name="Castanera R."/>
            <person name="Culley D."/>
            <person name="Daum C."/>
            <person name="Ezra D."/>
            <person name="Gonzalez J."/>
            <person name="Henrissat B."/>
            <person name="Kuo A."/>
            <person name="Liang C."/>
            <person name="Lipzen A."/>
            <person name="Lutzoni F."/>
            <person name="Magnuson J."/>
            <person name="Mondo S."/>
            <person name="Nolan M."/>
            <person name="Ohm R."/>
            <person name="Pangilinan J."/>
            <person name="Park H.-J."/>
            <person name="Ramirez L."/>
            <person name="Alfaro M."/>
            <person name="Sun H."/>
            <person name="Tritt A."/>
            <person name="Yoshinaga Y."/>
            <person name="Zwiers L.-H."/>
            <person name="Turgeon B."/>
            <person name="Goodwin S."/>
            <person name="Spatafora J."/>
            <person name="Crous P."/>
            <person name="Grigoriev I."/>
        </authorList>
    </citation>
    <scope>NUCLEOTIDE SEQUENCE</scope>
    <source>
        <strain evidence="7">CBS 269.34</strain>
    </source>
</reference>
<dbReference type="InterPro" id="IPR037171">
    <property type="entry name" value="NagB/RpiA_transferase-like"/>
</dbReference>
<dbReference type="GO" id="GO:0009396">
    <property type="term" value="P:folic acid-containing compound biosynthetic process"/>
    <property type="evidence" value="ECO:0007669"/>
    <property type="project" value="TreeGrafter"/>
</dbReference>
<feature type="binding site" evidence="6">
    <location>
        <position position="54"/>
    </location>
    <ligand>
        <name>substrate</name>
    </ligand>
</feature>
<evidence type="ECO:0000256" key="4">
    <source>
        <dbReference type="ARBA" id="ARBA00036539"/>
    </source>
</evidence>
<dbReference type="GO" id="GO:0005739">
    <property type="term" value="C:mitochondrion"/>
    <property type="evidence" value="ECO:0007669"/>
    <property type="project" value="TreeGrafter"/>
</dbReference>
<evidence type="ECO:0000256" key="6">
    <source>
        <dbReference type="PIRSR" id="PIRSR006806-1"/>
    </source>
</evidence>
<keyword evidence="7" id="KW-0436">Ligase</keyword>
<evidence type="ECO:0000256" key="2">
    <source>
        <dbReference type="ARBA" id="ARBA00022741"/>
    </source>
</evidence>
<dbReference type="PANTHER" id="PTHR23407">
    <property type="entry name" value="ATPASE INHIBITOR/5-FORMYLTETRAHYDROFOLATE CYCLO-LIGASE"/>
    <property type="match status" value="1"/>
</dbReference>
<dbReference type="FunFam" id="3.40.50.10420:FF:000007">
    <property type="entry name" value="5-formyltetrahydrofolate cyclo-ligase"/>
    <property type="match status" value="1"/>
</dbReference>
<evidence type="ECO:0000313" key="8">
    <source>
        <dbReference type="Proteomes" id="UP000799750"/>
    </source>
</evidence>
<organism evidence="7 8">
    <name type="scientific">Lophium mytilinum</name>
    <dbReference type="NCBI Taxonomy" id="390894"/>
    <lineage>
        <taxon>Eukaryota</taxon>
        <taxon>Fungi</taxon>
        <taxon>Dikarya</taxon>
        <taxon>Ascomycota</taxon>
        <taxon>Pezizomycotina</taxon>
        <taxon>Dothideomycetes</taxon>
        <taxon>Pleosporomycetidae</taxon>
        <taxon>Mytilinidiales</taxon>
        <taxon>Mytilinidiaceae</taxon>
        <taxon>Lophium</taxon>
    </lineage>
</organism>
<dbReference type="GO" id="GO:0035999">
    <property type="term" value="P:tetrahydrofolate interconversion"/>
    <property type="evidence" value="ECO:0007669"/>
    <property type="project" value="TreeGrafter"/>
</dbReference>
<feature type="binding site" evidence="6">
    <location>
        <begin position="8"/>
        <end position="12"/>
    </location>
    <ligand>
        <name>ATP</name>
        <dbReference type="ChEBI" id="CHEBI:30616"/>
    </ligand>
</feature>
<dbReference type="GO" id="GO:0005524">
    <property type="term" value="F:ATP binding"/>
    <property type="evidence" value="ECO:0007669"/>
    <property type="project" value="UniProtKB-KW"/>
</dbReference>
<keyword evidence="2 6" id="KW-0547">Nucleotide-binding</keyword>
<evidence type="ECO:0000256" key="1">
    <source>
        <dbReference type="ARBA" id="ARBA00010638"/>
    </source>
</evidence>
<dbReference type="InterPro" id="IPR002698">
    <property type="entry name" value="FTHF_cligase"/>
</dbReference>
<dbReference type="SUPFAM" id="SSF100950">
    <property type="entry name" value="NagB/RpiA/CoA transferase-like"/>
    <property type="match status" value="1"/>
</dbReference>
<accession>A0A6A6QBA6</accession>
<dbReference type="Gene3D" id="3.40.50.10420">
    <property type="entry name" value="NagB/RpiA/CoA transferase-like"/>
    <property type="match status" value="1"/>
</dbReference>
<comment type="catalytic activity">
    <reaction evidence="4">
        <text>(6S)-5-formyl-5,6,7,8-tetrahydrofolate + ATP = (6R)-5,10-methenyltetrahydrofolate + ADP + phosphate</text>
        <dbReference type="Rhea" id="RHEA:10488"/>
        <dbReference type="ChEBI" id="CHEBI:30616"/>
        <dbReference type="ChEBI" id="CHEBI:43474"/>
        <dbReference type="ChEBI" id="CHEBI:57455"/>
        <dbReference type="ChEBI" id="CHEBI:57457"/>
        <dbReference type="ChEBI" id="CHEBI:456216"/>
        <dbReference type="EC" id="6.3.3.2"/>
    </reaction>
</comment>
<dbReference type="Proteomes" id="UP000799750">
    <property type="component" value="Unassembled WGS sequence"/>
</dbReference>
<evidence type="ECO:0000313" key="7">
    <source>
        <dbReference type="EMBL" id="KAF2489344.1"/>
    </source>
</evidence>
<dbReference type="PIRSF" id="PIRSF006806">
    <property type="entry name" value="FTHF_cligase"/>
    <property type="match status" value="1"/>
</dbReference>
<dbReference type="InterPro" id="IPR024185">
    <property type="entry name" value="FTHF_cligase-like_sf"/>
</dbReference>
<dbReference type="EMBL" id="MU004199">
    <property type="protein sequence ID" value="KAF2489344.1"/>
    <property type="molecule type" value="Genomic_DNA"/>
</dbReference>
<evidence type="ECO:0000256" key="3">
    <source>
        <dbReference type="ARBA" id="ARBA00022840"/>
    </source>
</evidence>
<feature type="binding site" evidence="6">
    <location>
        <begin position="169"/>
        <end position="177"/>
    </location>
    <ligand>
        <name>ATP</name>
        <dbReference type="ChEBI" id="CHEBI:30616"/>
    </ligand>
</feature>
<dbReference type="Pfam" id="PF01812">
    <property type="entry name" value="5-FTHF_cyc-lig"/>
    <property type="match status" value="1"/>
</dbReference>
<sequence>MAALKNLKKELRQRIKLVLAGLSQESITSQTSNAVETLLSMPEYKAAKRISIYLSMPSGEISTSGIVHDALKEGKRVFIPYTYKMGNPREGQPKSIMDMLELTSMNDFASLKPDGWGIPSLDKDSISDRENSFGGKGLTDGTLEGLNEADSGLDFIVMPGMAFDSSFGRLGHGKGFYDFFLERCQTHSTETSARKPFLVGLALAEQLLTAKEFVPMDTTDWRLDALVLGTGQLLRRDDPS</sequence>
<feature type="binding site" evidence="6">
    <location>
        <position position="60"/>
    </location>
    <ligand>
        <name>substrate</name>
    </ligand>
</feature>
<dbReference type="OrthoDB" id="2015992at2759"/>
<dbReference type="PANTHER" id="PTHR23407:SF1">
    <property type="entry name" value="5-FORMYLTETRAHYDROFOLATE CYCLO-LIGASE"/>
    <property type="match status" value="1"/>
</dbReference>
<keyword evidence="8" id="KW-1185">Reference proteome</keyword>
<evidence type="ECO:0000256" key="5">
    <source>
        <dbReference type="ARBA" id="ARBA00038966"/>
    </source>
</evidence>
<protein>
    <recommendedName>
        <fullName evidence="5">5-formyltetrahydrofolate cyclo-ligase</fullName>
        <ecNumber evidence="5">6.3.3.2</ecNumber>
    </recommendedName>
</protein>
<name>A0A6A6QBA6_9PEZI</name>
<dbReference type="GO" id="GO:0030272">
    <property type="term" value="F:5-formyltetrahydrofolate cyclo-ligase activity"/>
    <property type="evidence" value="ECO:0007669"/>
    <property type="project" value="UniProtKB-EC"/>
</dbReference>
<dbReference type="AlphaFoldDB" id="A0A6A6QBA6"/>